<gene>
    <name evidence="2" type="ORF">BXZ70DRAFT_884776</name>
</gene>
<evidence type="ECO:0000313" key="2">
    <source>
        <dbReference type="EMBL" id="KAH8107720.1"/>
    </source>
</evidence>
<evidence type="ECO:0000313" key="3">
    <source>
        <dbReference type="Proteomes" id="UP000813824"/>
    </source>
</evidence>
<evidence type="ECO:0008006" key="4">
    <source>
        <dbReference type="Google" id="ProtNLM"/>
    </source>
</evidence>
<sequence>MKGRNTFKIPASLAKLSPREEFWREKQHFLLTRGYKLRPRYHPDWKPSWNTEVEYDIWPEDAFVYHPRSYMIDATRMSDGKLVQIRRVYAGDTESSICNELSKYADDKNHAIPVLDYFKNPTEPYLAFMVVPFLRQIDDPPFETVGDVVDFVSQILEGLVFLHDYGLVHGHCTYENLAMDTSGLYPKGFHPIKTDMLPDSYTPVAPLPRSGQPIRYYFTNFKKSVWRSSPGARKTVLSAVSGKARHEPDKAPRNHHTDQMKSDVEMLGHVLQNQLYSRYSNLEFLKPLIDQMVIEDLRNRSSSKQALIQWSTIKESLSWPRTKRRLRSRQRSSVFRAIYITMESLLQYSLGGALRWRASLAFT</sequence>
<dbReference type="EMBL" id="JAEVFJ010000001">
    <property type="protein sequence ID" value="KAH8107720.1"/>
    <property type="molecule type" value="Genomic_DNA"/>
</dbReference>
<accession>A0A8K0XUS9</accession>
<feature type="compositionally biased region" description="Basic and acidic residues" evidence="1">
    <location>
        <begin position="244"/>
        <end position="259"/>
    </location>
</feature>
<dbReference type="Gene3D" id="1.10.510.10">
    <property type="entry name" value="Transferase(Phosphotransferase) domain 1"/>
    <property type="match status" value="1"/>
</dbReference>
<name>A0A8K0XUS9_9AGAR</name>
<comment type="caution">
    <text evidence="2">The sequence shown here is derived from an EMBL/GenBank/DDBJ whole genome shotgun (WGS) entry which is preliminary data.</text>
</comment>
<dbReference type="InterPro" id="IPR011009">
    <property type="entry name" value="Kinase-like_dom_sf"/>
</dbReference>
<organism evidence="2 3">
    <name type="scientific">Cristinia sonorae</name>
    <dbReference type="NCBI Taxonomy" id="1940300"/>
    <lineage>
        <taxon>Eukaryota</taxon>
        <taxon>Fungi</taxon>
        <taxon>Dikarya</taxon>
        <taxon>Basidiomycota</taxon>
        <taxon>Agaricomycotina</taxon>
        <taxon>Agaricomycetes</taxon>
        <taxon>Agaricomycetidae</taxon>
        <taxon>Agaricales</taxon>
        <taxon>Pleurotineae</taxon>
        <taxon>Stephanosporaceae</taxon>
        <taxon>Cristinia</taxon>
    </lineage>
</organism>
<protein>
    <recommendedName>
        <fullName evidence="4">Protein kinase domain-containing protein</fullName>
    </recommendedName>
</protein>
<proteinExistence type="predicted"/>
<dbReference type="AlphaFoldDB" id="A0A8K0XUS9"/>
<dbReference type="OrthoDB" id="5987198at2759"/>
<dbReference type="Proteomes" id="UP000813824">
    <property type="component" value="Unassembled WGS sequence"/>
</dbReference>
<evidence type="ECO:0000256" key="1">
    <source>
        <dbReference type="SAM" id="MobiDB-lite"/>
    </source>
</evidence>
<reference evidence="2" key="1">
    <citation type="journal article" date="2021" name="New Phytol.">
        <title>Evolutionary innovations through gain and loss of genes in the ectomycorrhizal Boletales.</title>
        <authorList>
            <person name="Wu G."/>
            <person name="Miyauchi S."/>
            <person name="Morin E."/>
            <person name="Kuo A."/>
            <person name="Drula E."/>
            <person name="Varga T."/>
            <person name="Kohler A."/>
            <person name="Feng B."/>
            <person name="Cao Y."/>
            <person name="Lipzen A."/>
            <person name="Daum C."/>
            <person name="Hundley H."/>
            <person name="Pangilinan J."/>
            <person name="Johnson J."/>
            <person name="Barry K."/>
            <person name="LaButti K."/>
            <person name="Ng V."/>
            <person name="Ahrendt S."/>
            <person name="Min B."/>
            <person name="Choi I.G."/>
            <person name="Park H."/>
            <person name="Plett J.M."/>
            <person name="Magnuson J."/>
            <person name="Spatafora J.W."/>
            <person name="Nagy L.G."/>
            <person name="Henrissat B."/>
            <person name="Grigoriev I.V."/>
            <person name="Yang Z.L."/>
            <person name="Xu J."/>
            <person name="Martin F.M."/>
        </authorList>
    </citation>
    <scope>NUCLEOTIDE SEQUENCE</scope>
    <source>
        <strain evidence="2">KKN 215</strain>
    </source>
</reference>
<dbReference type="SUPFAM" id="SSF56112">
    <property type="entry name" value="Protein kinase-like (PK-like)"/>
    <property type="match status" value="1"/>
</dbReference>
<keyword evidence="3" id="KW-1185">Reference proteome</keyword>
<feature type="region of interest" description="Disordered" evidence="1">
    <location>
        <begin position="237"/>
        <end position="259"/>
    </location>
</feature>